<name>A0ABU2ESI3_9BURK</name>
<organism evidence="1 2">
    <name type="scientific">Herbaspirillum huttiense subsp. lycopersici</name>
    <dbReference type="NCBI Taxonomy" id="3074428"/>
    <lineage>
        <taxon>Bacteria</taxon>
        <taxon>Pseudomonadati</taxon>
        <taxon>Pseudomonadota</taxon>
        <taxon>Betaproteobacteria</taxon>
        <taxon>Burkholderiales</taxon>
        <taxon>Oxalobacteraceae</taxon>
        <taxon>Herbaspirillum</taxon>
    </lineage>
</organism>
<evidence type="ECO:0000313" key="2">
    <source>
        <dbReference type="Proteomes" id="UP001246576"/>
    </source>
</evidence>
<accession>A0ABU2ESI3</accession>
<dbReference type="RefSeq" id="WP_121045099.1">
    <property type="nucleotide sequence ID" value="NZ_JAVLSJ010000011.1"/>
</dbReference>
<comment type="caution">
    <text evidence="1">The sequence shown here is derived from an EMBL/GenBank/DDBJ whole genome shotgun (WGS) entry which is preliminary data.</text>
</comment>
<keyword evidence="2" id="KW-1185">Reference proteome</keyword>
<dbReference type="EMBL" id="JAVLSJ010000011">
    <property type="protein sequence ID" value="MDR9850718.1"/>
    <property type="molecule type" value="Genomic_DNA"/>
</dbReference>
<protein>
    <submittedName>
        <fullName evidence="1">Uncharacterized protein</fullName>
    </submittedName>
</protein>
<gene>
    <name evidence="1" type="ORF">RI048_20975</name>
</gene>
<proteinExistence type="predicted"/>
<reference evidence="1" key="1">
    <citation type="submission" date="2023-09" db="EMBL/GenBank/DDBJ databases">
        <title>Description of first Herbaspirillum huttiense subsp. nephrolepsisexaltata and Herbaspirillum huttiense subsp. lycopersicon.</title>
        <authorList>
            <person name="Poudel M."/>
            <person name="Sharma A."/>
            <person name="Goss E."/>
            <person name="Tapia J.H."/>
            <person name="Harmon C.M."/>
            <person name="Jones J.B."/>
        </authorList>
    </citation>
    <scope>NUCLEOTIDE SEQUENCE</scope>
    <source>
        <strain evidence="1">SE1</strain>
    </source>
</reference>
<evidence type="ECO:0000313" key="1">
    <source>
        <dbReference type="EMBL" id="MDR9850718.1"/>
    </source>
</evidence>
<dbReference type="Proteomes" id="UP001246576">
    <property type="component" value="Unassembled WGS sequence"/>
</dbReference>
<sequence>MSKDEKRAVSDEITRLVAELTFMMGVLEKVPDASVLAAHCRELLSFELQQDRPARKTYLNGMKKELLVVARETMGAKSWASFKAILARDALFEETYLHKIRNEGVIRDEDEYRKVLIELDLLINGDEGASLAPEQVRLVTDVNALLARSPFFQVRD</sequence>